<keyword evidence="2" id="KW-1185">Reference proteome</keyword>
<name>A0AAF1BA31_DAUCS</name>
<organism evidence="1 2">
    <name type="scientific">Daucus carota subsp. sativus</name>
    <name type="common">Carrot</name>
    <dbReference type="NCBI Taxonomy" id="79200"/>
    <lineage>
        <taxon>Eukaryota</taxon>
        <taxon>Viridiplantae</taxon>
        <taxon>Streptophyta</taxon>
        <taxon>Embryophyta</taxon>
        <taxon>Tracheophyta</taxon>
        <taxon>Spermatophyta</taxon>
        <taxon>Magnoliopsida</taxon>
        <taxon>eudicotyledons</taxon>
        <taxon>Gunneridae</taxon>
        <taxon>Pentapetalae</taxon>
        <taxon>asterids</taxon>
        <taxon>campanulids</taxon>
        <taxon>Apiales</taxon>
        <taxon>Apiaceae</taxon>
        <taxon>Apioideae</taxon>
        <taxon>Scandiceae</taxon>
        <taxon>Daucinae</taxon>
        <taxon>Daucus</taxon>
        <taxon>Daucus sect. Daucus</taxon>
    </lineage>
</organism>
<dbReference type="AlphaFoldDB" id="A0AAF1BA31"/>
<proteinExistence type="predicted"/>
<dbReference type="KEGG" id="dcr:108194721"/>
<evidence type="ECO:0000313" key="1">
    <source>
        <dbReference type="EMBL" id="WOH08841.1"/>
    </source>
</evidence>
<evidence type="ECO:0008006" key="3">
    <source>
        <dbReference type="Google" id="ProtNLM"/>
    </source>
</evidence>
<sequence length="177" mass="20343">MCFSYWSDPDKIDNIEHLRQMEESLSESLSQIRIHKYQNGMHSSLMIGAMQESQPISWLPNNENDQFLEMIVIDWTISYSTCRDAVCSRDILLPSYSGLFETAKETDIDNMGQIDNTRQESSLNEPSTTDCLKLQLSEQYPFHAYSNLNLPTMGKLDVGTEENIQADPINYHINSSY</sequence>
<accession>A0AAF1BA31</accession>
<reference evidence="1" key="1">
    <citation type="journal article" date="2016" name="Nat. Genet.">
        <title>A high-quality carrot genome assembly provides new insights into carotenoid accumulation and asterid genome evolution.</title>
        <authorList>
            <person name="Iorizzo M."/>
            <person name="Ellison S."/>
            <person name="Senalik D."/>
            <person name="Zeng P."/>
            <person name="Satapoomin P."/>
            <person name="Huang J."/>
            <person name="Bowman M."/>
            <person name="Iovene M."/>
            <person name="Sanseverino W."/>
            <person name="Cavagnaro P."/>
            <person name="Yildiz M."/>
            <person name="Macko-Podgorni A."/>
            <person name="Moranska E."/>
            <person name="Grzebelus E."/>
            <person name="Grzebelus D."/>
            <person name="Ashrafi H."/>
            <person name="Zheng Z."/>
            <person name="Cheng S."/>
            <person name="Spooner D."/>
            <person name="Van Deynze A."/>
            <person name="Simon P."/>
        </authorList>
    </citation>
    <scope>NUCLEOTIDE SEQUENCE</scope>
    <source>
        <tissue evidence="1">Leaf</tissue>
    </source>
</reference>
<evidence type="ECO:0000313" key="2">
    <source>
        <dbReference type="Proteomes" id="UP000077755"/>
    </source>
</evidence>
<reference evidence="1" key="2">
    <citation type="submission" date="2022-03" db="EMBL/GenBank/DDBJ databases">
        <title>Draft title - Genomic analysis of global carrot germplasm unveils the trajectory of domestication and the origin of high carotenoid orange carrot.</title>
        <authorList>
            <person name="Iorizzo M."/>
            <person name="Ellison S."/>
            <person name="Senalik D."/>
            <person name="Macko-Podgorni A."/>
            <person name="Grzebelus D."/>
            <person name="Bostan H."/>
            <person name="Rolling W."/>
            <person name="Curaba J."/>
            <person name="Simon P."/>
        </authorList>
    </citation>
    <scope>NUCLEOTIDE SEQUENCE</scope>
    <source>
        <tissue evidence="1">Leaf</tissue>
    </source>
</reference>
<gene>
    <name evidence="1" type="ORF">DCAR_0728291</name>
</gene>
<dbReference type="Proteomes" id="UP000077755">
    <property type="component" value="Chromosome 7"/>
</dbReference>
<protein>
    <recommendedName>
        <fullName evidence="3">MADS-box domain-containing protein</fullName>
    </recommendedName>
</protein>
<dbReference type="EMBL" id="CP093349">
    <property type="protein sequence ID" value="WOH08841.1"/>
    <property type="molecule type" value="Genomic_DNA"/>
</dbReference>